<evidence type="ECO:0000313" key="3">
    <source>
        <dbReference type="Proteomes" id="UP000544331"/>
    </source>
</evidence>
<feature type="domain" description="Heterokaryon incompatibility" evidence="1">
    <location>
        <begin position="213"/>
        <end position="308"/>
    </location>
</feature>
<dbReference type="Pfam" id="PF06985">
    <property type="entry name" value="HET"/>
    <property type="match status" value="1"/>
</dbReference>
<dbReference type="AlphaFoldDB" id="A0A8H6DB57"/>
<dbReference type="PANTHER" id="PTHR33112:SF16">
    <property type="entry name" value="HETEROKARYON INCOMPATIBILITY DOMAIN-CONTAINING PROTEIN"/>
    <property type="match status" value="1"/>
</dbReference>
<dbReference type="EMBL" id="JAAOAN010000319">
    <property type="protein sequence ID" value="KAF5710968.1"/>
    <property type="molecule type" value="Genomic_DNA"/>
</dbReference>
<sequence>MNLCSVCKESFAWTAAKSDPSHQSSKSHHLTHRDWVHAIKQGCEICTLLRDALSQGVSAHLQKFDLGNIKNTGWRRTEARLPDCFLLWTQFAVSHQQPNLRIVLEANASMEGFKGPRPFTTSVTLVQADLCHSSIASSLSLREALGPSTDSDTAWDMMRHWISQCQQNHIDLGLRNDAALPWYPTRLLDLGDPKSPSTPRLIETATSLPSGRYLTLSHCWGNKKQVCATKENLQRLYNGVYNLPKTFQDAATATRNLGYRYLWIDSVCIVQDNQGDWAREAALMHKVYANAECNLAAAASRDSSGGLFFQLHGLHGQCVAKNVRGDTIDLFADNDLFLREVKCSPLQMIVDITTTRGSSDSTGPVAGGHMLIQGRMGRVEIIGHKTWPILCREDEVQENNNGPVHFEGFDISGLQFGQYYALLLGTCTDDPNKIDTSLPEEDHLLAIYLVLRPVDGQLGTYERCGFACEWYFKDDESRTLTGGGPQSRQDIPCEEYYEHDGTYIIRIIWNLKHDAVNTQSHGDNSAGRTI</sequence>
<protein>
    <submittedName>
        <fullName evidence="2">Heterokaryon incompatibility protein</fullName>
    </submittedName>
</protein>
<gene>
    <name evidence="2" type="ORF">FMUND_9319</name>
</gene>
<accession>A0A8H6DB57</accession>
<proteinExistence type="predicted"/>
<dbReference type="Proteomes" id="UP000544331">
    <property type="component" value="Unassembled WGS sequence"/>
</dbReference>
<dbReference type="OrthoDB" id="5362512at2759"/>
<comment type="caution">
    <text evidence="2">The sequence shown here is derived from an EMBL/GenBank/DDBJ whole genome shotgun (WGS) entry which is preliminary data.</text>
</comment>
<dbReference type="PANTHER" id="PTHR33112">
    <property type="entry name" value="DOMAIN PROTEIN, PUTATIVE-RELATED"/>
    <property type="match status" value="1"/>
</dbReference>
<keyword evidence="3" id="KW-1185">Reference proteome</keyword>
<dbReference type="InterPro" id="IPR010730">
    <property type="entry name" value="HET"/>
</dbReference>
<evidence type="ECO:0000259" key="1">
    <source>
        <dbReference type="Pfam" id="PF06985"/>
    </source>
</evidence>
<evidence type="ECO:0000313" key="2">
    <source>
        <dbReference type="EMBL" id="KAF5710968.1"/>
    </source>
</evidence>
<name>A0A8H6DB57_9HYPO</name>
<reference evidence="2 3" key="1">
    <citation type="submission" date="2020-05" db="EMBL/GenBank/DDBJ databases">
        <title>Identification and distribution of gene clusters putatively required for synthesis of sphingolipid metabolism inhibitors in phylogenetically diverse species of the filamentous fungus Fusarium.</title>
        <authorList>
            <person name="Kim H.-S."/>
            <person name="Busman M."/>
            <person name="Brown D.W."/>
            <person name="Divon H."/>
            <person name="Uhlig S."/>
            <person name="Proctor R.H."/>
        </authorList>
    </citation>
    <scope>NUCLEOTIDE SEQUENCE [LARGE SCALE GENOMIC DNA]</scope>
    <source>
        <strain evidence="2 3">NRRL 66235</strain>
    </source>
</reference>
<organism evidence="2 3">
    <name type="scientific">Fusarium mundagurra</name>
    <dbReference type="NCBI Taxonomy" id="1567541"/>
    <lineage>
        <taxon>Eukaryota</taxon>
        <taxon>Fungi</taxon>
        <taxon>Dikarya</taxon>
        <taxon>Ascomycota</taxon>
        <taxon>Pezizomycotina</taxon>
        <taxon>Sordariomycetes</taxon>
        <taxon>Hypocreomycetidae</taxon>
        <taxon>Hypocreales</taxon>
        <taxon>Nectriaceae</taxon>
        <taxon>Fusarium</taxon>
        <taxon>Fusarium fujikuroi species complex</taxon>
    </lineage>
</organism>